<accession>A0A7X1E8N3</accession>
<evidence type="ECO:0000256" key="2">
    <source>
        <dbReference type="ARBA" id="ARBA00019191"/>
    </source>
</evidence>
<proteinExistence type="inferred from homology"/>
<dbReference type="EMBL" id="JACHVC010000012">
    <property type="protein sequence ID" value="MBC2606529.1"/>
    <property type="molecule type" value="Genomic_DNA"/>
</dbReference>
<evidence type="ECO:0000256" key="5">
    <source>
        <dbReference type="ARBA" id="ARBA00022801"/>
    </source>
</evidence>
<dbReference type="GO" id="GO:0006508">
    <property type="term" value="P:proteolysis"/>
    <property type="evidence" value="ECO:0007669"/>
    <property type="project" value="UniProtKB-KW"/>
</dbReference>
<evidence type="ECO:0000256" key="4">
    <source>
        <dbReference type="ARBA" id="ARBA00022670"/>
    </source>
</evidence>
<dbReference type="InterPro" id="IPR000816">
    <property type="entry name" value="Peptidase_C15"/>
</dbReference>
<keyword evidence="4" id="KW-0645">Protease</keyword>
<keyword evidence="5" id="KW-0378">Hydrolase</keyword>
<dbReference type="GO" id="GO:0016920">
    <property type="term" value="F:pyroglutamyl-peptidase activity"/>
    <property type="evidence" value="ECO:0007669"/>
    <property type="project" value="InterPro"/>
</dbReference>
<sequence length="211" mass="23435">MNLLIAGIVKEGNAESKDTVASALQLFAELELTGNRVETVELPESWDGCFAPLEQRLAKQWDAVVCLAEKDCDSLAIERVAINEADVTLKDKQGRRPRGKEVLPSGATGHWTSLPYRELAIKFSDAKLPAMASHSAGTGLANYVFYCLMDRLEREKRRIPAGLIQLPSGHANFDKEKGEAFLSVLLQTLDTTKIREDSLMIDMSRMRSEVR</sequence>
<dbReference type="Proteomes" id="UP000526501">
    <property type="component" value="Unassembled WGS sequence"/>
</dbReference>
<keyword evidence="10" id="KW-1185">Reference proteome</keyword>
<evidence type="ECO:0000313" key="9">
    <source>
        <dbReference type="EMBL" id="MBC2606529.1"/>
    </source>
</evidence>
<name>A0A7X1E8N3_9BACT</name>
<evidence type="ECO:0000256" key="1">
    <source>
        <dbReference type="ARBA" id="ARBA00006641"/>
    </source>
</evidence>
<dbReference type="AlphaFoldDB" id="A0A7X1E8N3"/>
<keyword evidence="6" id="KW-0788">Thiol protease</keyword>
<dbReference type="InterPro" id="IPR016125">
    <property type="entry name" value="Peptidase_C15-like"/>
</dbReference>
<dbReference type="RefSeq" id="WP_185660399.1">
    <property type="nucleotide sequence ID" value="NZ_CAWPOO010000012.1"/>
</dbReference>
<reference evidence="9 10" key="1">
    <citation type="submission" date="2020-07" db="EMBL/GenBank/DDBJ databases">
        <authorList>
            <person name="Feng X."/>
        </authorList>
    </citation>
    <scope>NUCLEOTIDE SEQUENCE [LARGE SCALE GENOMIC DNA]</scope>
    <source>
        <strain evidence="9 10">JCM23202</strain>
    </source>
</reference>
<comment type="caution">
    <text evidence="9">The sequence shown here is derived from an EMBL/GenBank/DDBJ whole genome shotgun (WGS) entry which is preliminary data.</text>
</comment>
<dbReference type="SUPFAM" id="SSF53182">
    <property type="entry name" value="Pyrrolidone carboxyl peptidase (pyroglutamate aminopeptidase)"/>
    <property type="match status" value="1"/>
</dbReference>
<dbReference type="Gene3D" id="3.40.630.20">
    <property type="entry name" value="Peptidase C15, pyroglutamyl peptidase I-like"/>
    <property type="match status" value="1"/>
</dbReference>
<evidence type="ECO:0000256" key="7">
    <source>
        <dbReference type="ARBA" id="ARBA00030836"/>
    </source>
</evidence>
<protein>
    <recommendedName>
        <fullName evidence="2">Pyrrolidone-carboxylate peptidase</fullName>
    </recommendedName>
    <alternativeName>
        <fullName evidence="7">5-oxoprolyl-peptidase</fullName>
    </alternativeName>
    <alternativeName>
        <fullName evidence="8">Pyroglutamyl-peptidase I</fullName>
    </alternativeName>
</protein>
<dbReference type="GO" id="GO:0005829">
    <property type="term" value="C:cytosol"/>
    <property type="evidence" value="ECO:0007669"/>
    <property type="project" value="InterPro"/>
</dbReference>
<evidence type="ECO:0000256" key="3">
    <source>
        <dbReference type="ARBA" id="ARBA00022490"/>
    </source>
</evidence>
<dbReference type="Pfam" id="PF01470">
    <property type="entry name" value="Peptidase_C15"/>
    <property type="match status" value="1"/>
</dbReference>
<keyword evidence="3" id="KW-0963">Cytoplasm</keyword>
<dbReference type="PRINTS" id="PR00706">
    <property type="entry name" value="PYROGLUPTASE"/>
</dbReference>
<evidence type="ECO:0000256" key="6">
    <source>
        <dbReference type="ARBA" id="ARBA00022807"/>
    </source>
</evidence>
<gene>
    <name evidence="9" type="ORF">H5P27_10795</name>
</gene>
<evidence type="ECO:0000256" key="8">
    <source>
        <dbReference type="ARBA" id="ARBA00031559"/>
    </source>
</evidence>
<evidence type="ECO:0000313" key="10">
    <source>
        <dbReference type="Proteomes" id="UP000526501"/>
    </source>
</evidence>
<organism evidence="9 10">
    <name type="scientific">Pelagicoccus albus</name>
    <dbReference type="NCBI Taxonomy" id="415222"/>
    <lineage>
        <taxon>Bacteria</taxon>
        <taxon>Pseudomonadati</taxon>
        <taxon>Verrucomicrobiota</taxon>
        <taxon>Opitutia</taxon>
        <taxon>Puniceicoccales</taxon>
        <taxon>Pelagicoccaceae</taxon>
        <taxon>Pelagicoccus</taxon>
    </lineage>
</organism>
<comment type="similarity">
    <text evidence="1">Belongs to the peptidase C15 family.</text>
</comment>
<dbReference type="InterPro" id="IPR036440">
    <property type="entry name" value="Peptidase_C15-like_sf"/>
</dbReference>